<evidence type="ECO:0000313" key="2">
    <source>
        <dbReference type="EMBL" id="CAI2372323.1"/>
    </source>
</evidence>
<evidence type="ECO:0000256" key="1">
    <source>
        <dbReference type="SAM" id="MobiDB-lite"/>
    </source>
</evidence>
<name>A0AAD1UMP8_EUPCR</name>
<feature type="compositionally biased region" description="Basic residues" evidence="1">
    <location>
        <begin position="1054"/>
        <end position="1065"/>
    </location>
</feature>
<feature type="compositionally biased region" description="Polar residues" evidence="1">
    <location>
        <begin position="720"/>
        <end position="738"/>
    </location>
</feature>
<feature type="region of interest" description="Disordered" evidence="1">
    <location>
        <begin position="536"/>
        <end position="561"/>
    </location>
</feature>
<dbReference type="InterPro" id="IPR011990">
    <property type="entry name" value="TPR-like_helical_dom_sf"/>
</dbReference>
<sequence length="1173" mass="133087">MSKQEGNKEDSLADIDLLDRKGEDTKIGNPDTDPTFKKHYNKELRVSQDEVPIVLNDLNDSAIKYISREQYEIALVLFQKAHGIINVISLDHCRRDQQMAFLVFHNMAACYQRMNSLEECAASVENCLRLLGDYSSLKNQSISQRMVQMERECKVRMQLCALLSQLHRHKDALNQAILSIKLIHGLFKDLDALCKFYIHKSNDEELEVIEEHLQSKGESLNDDHKAYYECITQMMKSNPEAAIQASKNQLDEGISLMEKAAKKIHPVIKEVLNKLIKEKKISPNKKISKLFEMDDPNNQQILEVDKEIEELIKDEDAQLGIMSTSKNKFDDSDLDFEEKLDMRSVLGYFNQSEWIGNINIGNIMQINPLKNEDLMINAKNENQLTRPSFLEKVALLAVGYFCASTEIRFILQLNEDHTFTKKEKEPESEYWHAKSLEIACCFLPSDCPLVNHIMLSYQKHHSPAQQPIKEDEENEDELDCVKPLNGIESNKFQPLIRKLKDVNVMITPCELSPAYKVTNNLLKEYKEGLIKYFSDDTPEQETMRRDTSNPSQSKSKRAQSNTCAVEEYNNFDQLKNSYSVNSNFESKSKSIIDNLLVHKKSVIEILSKQMSNEEKQKLLKKVLDDFDSGYFKNISDDHKTLKDNIGSSSNIEHTKSMGIGDESHDSLLCDEEAPNKNLKDKMTSHSFHKRPLSQNTVLRSKSSRQKRRKKTPVTHKSKGQHSLASNGHGSNSKMTQDTQDGDYSRSRKLIDDSKFGNKKAVVNASMRPKSSRGNRSFDSCGNIKGVKHDGANKKHRTNVSAVSKPKNDFGKKKNSYSCAGQFNADKLLAKYRQARNSTGISNSFSGMEHPTNNLVASIREKNSRNIEKFGDKAILNSKMEVKESNSQYLINSETFKGDPHHNMSFDVNQRPRAIKSKKKKEDANKALMNFEEMKRKIMKDYAKKSGKDGRPKVSQPSHNRNTAGPISGYFSSQKEDLLKYDKHKDSKMFHPRDDDALFTNENPSKKKNGKKSGNKNNFAAIYDANSFGHWNTNQPMSQKSVNNAGLSLKDRPGSNKKHTPSKSKAPRSAIGQKRKSKCSNGGEIGGSYITSHKPTKSTSIVASGKIHQSKPKSGSKKGESKSKDKYIYKERSYETLQKNKGPNDGSAVQNFLSHNKAGIGFLNHKMNSLNFMN</sequence>
<feature type="region of interest" description="Disordered" evidence="1">
    <location>
        <begin position="986"/>
        <end position="1016"/>
    </location>
</feature>
<feature type="compositionally biased region" description="Basic and acidic residues" evidence="1">
    <location>
        <begin position="1116"/>
        <end position="1126"/>
    </location>
</feature>
<gene>
    <name evidence="2" type="ORF">ECRASSUSDP1_LOCUS13652</name>
</gene>
<feature type="region of interest" description="Disordered" evidence="1">
    <location>
        <begin position="1030"/>
        <end position="1126"/>
    </location>
</feature>
<feature type="compositionally biased region" description="Basic residues" evidence="1">
    <location>
        <begin position="701"/>
        <end position="719"/>
    </location>
</feature>
<keyword evidence="3" id="KW-1185">Reference proteome</keyword>
<reference evidence="2" key="1">
    <citation type="submission" date="2023-07" db="EMBL/GenBank/DDBJ databases">
        <authorList>
            <consortium name="AG Swart"/>
            <person name="Singh M."/>
            <person name="Singh A."/>
            <person name="Seah K."/>
            <person name="Emmerich C."/>
        </authorList>
    </citation>
    <scope>NUCLEOTIDE SEQUENCE</scope>
    <source>
        <strain evidence="2">DP1</strain>
    </source>
</reference>
<feature type="compositionally biased region" description="Polar residues" evidence="1">
    <location>
        <begin position="1030"/>
        <end position="1045"/>
    </location>
</feature>
<dbReference type="AlphaFoldDB" id="A0AAD1UMP8"/>
<evidence type="ECO:0000313" key="3">
    <source>
        <dbReference type="Proteomes" id="UP001295684"/>
    </source>
</evidence>
<feature type="compositionally biased region" description="Basic and acidic residues" evidence="1">
    <location>
        <begin position="986"/>
        <end position="995"/>
    </location>
</feature>
<feature type="compositionally biased region" description="Basic and acidic residues" evidence="1">
    <location>
        <begin position="941"/>
        <end position="951"/>
    </location>
</feature>
<proteinExistence type="predicted"/>
<dbReference type="EMBL" id="CAMPGE010013603">
    <property type="protein sequence ID" value="CAI2372323.1"/>
    <property type="molecule type" value="Genomic_DNA"/>
</dbReference>
<feature type="region of interest" description="Disordered" evidence="1">
    <location>
        <begin position="1"/>
        <end position="34"/>
    </location>
</feature>
<dbReference type="SUPFAM" id="SSF48452">
    <property type="entry name" value="TPR-like"/>
    <property type="match status" value="1"/>
</dbReference>
<dbReference type="Proteomes" id="UP001295684">
    <property type="component" value="Unassembled WGS sequence"/>
</dbReference>
<feature type="compositionally biased region" description="Basic and acidic residues" evidence="1">
    <location>
        <begin position="1"/>
        <end position="26"/>
    </location>
</feature>
<feature type="compositionally biased region" description="Basic and acidic residues" evidence="1">
    <location>
        <begin position="742"/>
        <end position="755"/>
    </location>
</feature>
<feature type="compositionally biased region" description="Polar residues" evidence="1">
    <location>
        <begin position="1088"/>
        <end position="1101"/>
    </location>
</feature>
<comment type="caution">
    <text evidence="2">The sequence shown here is derived from an EMBL/GenBank/DDBJ whole genome shotgun (WGS) entry which is preliminary data.</text>
</comment>
<dbReference type="Gene3D" id="1.25.40.10">
    <property type="entry name" value="Tetratricopeptide repeat domain"/>
    <property type="match status" value="1"/>
</dbReference>
<feature type="compositionally biased region" description="Polar residues" evidence="1">
    <location>
        <begin position="548"/>
        <end position="561"/>
    </location>
</feature>
<feature type="compositionally biased region" description="Polar residues" evidence="1">
    <location>
        <begin position="954"/>
        <end position="970"/>
    </location>
</feature>
<feature type="region of interest" description="Disordered" evidence="1">
    <location>
        <begin position="941"/>
        <end position="970"/>
    </location>
</feature>
<feature type="compositionally biased region" description="Basic and acidic residues" evidence="1">
    <location>
        <begin position="661"/>
        <end position="683"/>
    </location>
</feature>
<organism evidence="2 3">
    <name type="scientific">Euplotes crassus</name>
    <dbReference type="NCBI Taxonomy" id="5936"/>
    <lineage>
        <taxon>Eukaryota</taxon>
        <taxon>Sar</taxon>
        <taxon>Alveolata</taxon>
        <taxon>Ciliophora</taxon>
        <taxon>Intramacronucleata</taxon>
        <taxon>Spirotrichea</taxon>
        <taxon>Hypotrichia</taxon>
        <taxon>Euplotida</taxon>
        <taxon>Euplotidae</taxon>
        <taxon>Moneuplotes</taxon>
    </lineage>
</organism>
<accession>A0AAD1UMP8</accession>
<feature type="region of interest" description="Disordered" evidence="1">
    <location>
        <begin position="637"/>
        <end position="812"/>
    </location>
</feature>
<protein>
    <submittedName>
        <fullName evidence="2">Uncharacterized protein</fullName>
    </submittedName>
</protein>